<keyword evidence="3 6" id="KW-0812">Transmembrane</keyword>
<feature type="transmembrane region" description="Helical" evidence="6">
    <location>
        <begin position="167"/>
        <end position="182"/>
    </location>
</feature>
<keyword evidence="4 6" id="KW-1133">Transmembrane helix</keyword>
<dbReference type="InterPro" id="IPR051211">
    <property type="entry name" value="PG_lysyltransferase"/>
</dbReference>
<feature type="transmembrane region" description="Helical" evidence="6">
    <location>
        <begin position="294"/>
        <end position="312"/>
    </location>
</feature>
<reference evidence="9" key="1">
    <citation type="journal article" date="2019" name="Int. J. Syst. Evol. Microbiol.">
        <title>The Global Catalogue of Microorganisms (GCM) 10K type strain sequencing project: providing services to taxonomists for standard genome sequencing and annotation.</title>
        <authorList>
            <consortium name="The Broad Institute Genomics Platform"/>
            <consortium name="The Broad Institute Genome Sequencing Center for Infectious Disease"/>
            <person name="Wu L."/>
            <person name="Ma J."/>
        </authorList>
    </citation>
    <scope>NUCLEOTIDE SEQUENCE [LARGE SCALE GENOMIC DNA]</scope>
    <source>
        <strain evidence="9">CGMCC 1.10363</strain>
    </source>
</reference>
<dbReference type="EMBL" id="JBHSCN010000005">
    <property type="protein sequence ID" value="MFC4243846.1"/>
    <property type="molecule type" value="Genomic_DNA"/>
</dbReference>
<feature type="transmembrane region" description="Helical" evidence="6">
    <location>
        <begin position="392"/>
        <end position="414"/>
    </location>
</feature>
<name>A0ABV8Q8Q1_9MICO</name>
<evidence type="ECO:0000256" key="1">
    <source>
        <dbReference type="ARBA" id="ARBA00004651"/>
    </source>
</evidence>
<organism evidence="8 9">
    <name type="scientific">Gryllotalpicola reticulitermitis</name>
    <dbReference type="NCBI Taxonomy" id="1184153"/>
    <lineage>
        <taxon>Bacteria</taxon>
        <taxon>Bacillati</taxon>
        <taxon>Actinomycetota</taxon>
        <taxon>Actinomycetes</taxon>
        <taxon>Micrococcales</taxon>
        <taxon>Microbacteriaceae</taxon>
        <taxon>Gryllotalpicola</taxon>
    </lineage>
</organism>
<dbReference type="Pfam" id="PF09924">
    <property type="entry name" value="LPG_synthase_C"/>
    <property type="match status" value="1"/>
</dbReference>
<dbReference type="RefSeq" id="WP_390228924.1">
    <property type="nucleotide sequence ID" value="NZ_JBHSCN010000005.1"/>
</dbReference>
<feature type="transmembrane region" description="Helical" evidence="6">
    <location>
        <begin position="188"/>
        <end position="204"/>
    </location>
</feature>
<feature type="transmembrane region" description="Helical" evidence="6">
    <location>
        <begin position="319"/>
        <end position="340"/>
    </location>
</feature>
<proteinExistence type="predicted"/>
<feature type="transmembrane region" description="Helical" evidence="6">
    <location>
        <begin position="21"/>
        <end position="40"/>
    </location>
</feature>
<feature type="domain" description="Phosphatidylglycerol lysyltransferase C-terminal" evidence="7">
    <location>
        <begin position="501"/>
        <end position="796"/>
    </location>
</feature>
<feature type="transmembrane region" description="Helical" evidence="6">
    <location>
        <begin position="104"/>
        <end position="124"/>
    </location>
</feature>
<feature type="transmembrane region" description="Helical" evidence="6">
    <location>
        <begin position="224"/>
        <end position="241"/>
    </location>
</feature>
<evidence type="ECO:0000259" key="7">
    <source>
        <dbReference type="Pfam" id="PF09924"/>
    </source>
</evidence>
<dbReference type="Proteomes" id="UP001595900">
    <property type="component" value="Unassembled WGS sequence"/>
</dbReference>
<dbReference type="PANTHER" id="PTHR34697:SF2">
    <property type="entry name" value="PHOSPHATIDYLGLYCEROL LYSYLTRANSFERASE"/>
    <property type="match status" value="1"/>
</dbReference>
<sequence>MSESTDARGAGPVRAHLARHPFSTLMVMLYLLVALVTGPFRGPDALLRERFWVVLGTDEPVRHWWTPMTGMLFAGNLPELALAVVGSIVLLGGAEILMGWRRTAFAFVVTALIGVSVGAGLILLGEAGDVSWARSIGRIATVDPQSGIFGAIAAASAFAGPLWRRRIRLLSSLVAIVFVLYAGQPADIYRLVATVAGLGLGLLLPRARRRATWTRSSRHELRTLLAAATALTAVGPVIALFSPTRVGPLGPIGLLLAAPAATPAGPVTRCELFSLTHACVAQLAARRIDGPGPIVVSVVPLLVLLLAAWGLAHGRRFAVWLGAGVNLLLGVLGAVFFGLVPTATGGPSLGGGYRNVQFQLDAVVSILLPFAMAAALLVGRRNFPVRTGTATVVRYLLTTVGAFVALAGLCFAVLTLGHEHVLGAEPTPARLAASTIERFVPVAFLGGDGALVTPTSFGARVLMHVVGPVFWLVAAGAALAPLFGDGVHAPQQDSTRARGLVRRGGDSLAFMTTWAGNEYWFDPRDRNAGVAYRVVGRVALTTGGPIGSPADATATIDGFAHFCDENGWVPVFYSVDAALEAAFDRLGWHSRTVAEEAVLCPATLDFAGRRWQKVRSAVNRANREGIRALWCSPRDLPRHLGRQLAAISEEWVAAKELPEMAFTLGSLAENRDPAVRLMVAIGPNERVEAFTSWLPVYRDGVVVGYTNDLMRRRDGATHGVMEFTIAEVVARLRADGIEQLSLSAAPLARSQQSATDGIDGLLDRLSERLEPVYGFRSLLDFKLKFQPALRPLLMAYPDAVALPAIGLALVRAYLPTLSLRQATQLVRGLAGRDAALTQRVTQRNTVGTGAAEH</sequence>
<evidence type="ECO:0000256" key="3">
    <source>
        <dbReference type="ARBA" id="ARBA00022692"/>
    </source>
</evidence>
<comment type="subcellular location">
    <subcellularLocation>
        <location evidence="1">Cell membrane</location>
        <topology evidence="1">Multi-pass membrane protein</topology>
    </subcellularLocation>
</comment>
<evidence type="ECO:0000256" key="2">
    <source>
        <dbReference type="ARBA" id="ARBA00022475"/>
    </source>
</evidence>
<evidence type="ECO:0000313" key="9">
    <source>
        <dbReference type="Proteomes" id="UP001595900"/>
    </source>
</evidence>
<evidence type="ECO:0000313" key="8">
    <source>
        <dbReference type="EMBL" id="MFC4243846.1"/>
    </source>
</evidence>
<gene>
    <name evidence="8" type="ORF">ACFOYW_10705</name>
</gene>
<dbReference type="InterPro" id="IPR024320">
    <property type="entry name" value="LPG_synthase_C"/>
</dbReference>
<evidence type="ECO:0000256" key="6">
    <source>
        <dbReference type="SAM" id="Phobius"/>
    </source>
</evidence>
<feature type="transmembrane region" description="Helical" evidence="6">
    <location>
        <begin position="144"/>
        <end position="160"/>
    </location>
</feature>
<keyword evidence="5 6" id="KW-0472">Membrane</keyword>
<dbReference type="PANTHER" id="PTHR34697">
    <property type="entry name" value="PHOSPHATIDYLGLYCEROL LYSYLTRANSFERASE"/>
    <property type="match status" value="1"/>
</dbReference>
<accession>A0ABV8Q8Q1</accession>
<comment type="caution">
    <text evidence="8">The sequence shown here is derived from an EMBL/GenBank/DDBJ whole genome shotgun (WGS) entry which is preliminary data.</text>
</comment>
<keyword evidence="9" id="KW-1185">Reference proteome</keyword>
<evidence type="ECO:0000256" key="5">
    <source>
        <dbReference type="ARBA" id="ARBA00023136"/>
    </source>
</evidence>
<protein>
    <submittedName>
        <fullName evidence="8">Bifunctional lysylphosphatidylglycerol flippase/synthetase MprF</fullName>
    </submittedName>
</protein>
<feature type="transmembrane region" description="Helical" evidence="6">
    <location>
        <begin position="80"/>
        <end position="97"/>
    </location>
</feature>
<keyword evidence="2" id="KW-1003">Cell membrane</keyword>
<feature type="transmembrane region" description="Helical" evidence="6">
    <location>
        <begin position="360"/>
        <end position="380"/>
    </location>
</feature>
<evidence type="ECO:0000256" key="4">
    <source>
        <dbReference type="ARBA" id="ARBA00022989"/>
    </source>
</evidence>